<evidence type="ECO:0000313" key="15">
    <source>
        <dbReference type="Proteomes" id="UP000736328"/>
    </source>
</evidence>
<reference evidence="14" key="1">
    <citation type="submission" date="2020-07" db="EMBL/GenBank/DDBJ databases">
        <title>Huge and variable diversity of episymbiotic CPR bacteria and DPANN archaea in groundwater ecosystems.</title>
        <authorList>
            <person name="He C.Y."/>
            <person name="Keren R."/>
            <person name="Whittaker M."/>
            <person name="Farag I.F."/>
            <person name="Doudna J."/>
            <person name="Cate J.H.D."/>
            <person name="Banfield J.F."/>
        </authorList>
    </citation>
    <scope>NUCLEOTIDE SEQUENCE</scope>
    <source>
        <strain evidence="14">NC_groundwater_1520_Pr4_B-0.1um_53_5</strain>
    </source>
</reference>
<proteinExistence type="inferred from homology"/>
<dbReference type="SUPFAM" id="SSF51064">
    <property type="entry name" value="Head domain of nucleotide exchange factor GrpE"/>
    <property type="match status" value="1"/>
</dbReference>
<evidence type="ECO:0000256" key="1">
    <source>
        <dbReference type="ARBA" id="ARBA00004496"/>
    </source>
</evidence>
<sequence>MTEENKGRILYRKLKARLKELMGQSALYRQMADENFDKYLRAMADLDNYRKRTAKEYLEREGEANRNLVAKVLPVLDNLDRALSSSKELCERDESFKSFHLGVQMIDQQIHKILEAEGLSVLKSEGLPFDPTKHEAVLTVESREHAPDTVVNEVEKGFLFRDKVLRPARVAVSKLPAEPAEEAAEPQADQNDNQ</sequence>
<evidence type="ECO:0000256" key="2">
    <source>
        <dbReference type="ARBA" id="ARBA00009054"/>
    </source>
</evidence>
<dbReference type="GO" id="GO:0006457">
    <property type="term" value="P:protein folding"/>
    <property type="evidence" value="ECO:0007669"/>
    <property type="project" value="InterPro"/>
</dbReference>
<dbReference type="InterPro" id="IPR009012">
    <property type="entry name" value="GrpE_head"/>
</dbReference>
<dbReference type="PANTHER" id="PTHR21237:SF23">
    <property type="entry name" value="GRPE PROTEIN HOMOLOG, MITOCHONDRIAL"/>
    <property type="match status" value="1"/>
</dbReference>
<dbReference type="SUPFAM" id="SSF58014">
    <property type="entry name" value="Coiled-coil domain of nucleotide exchange factor GrpE"/>
    <property type="match status" value="1"/>
</dbReference>
<dbReference type="AlphaFoldDB" id="A0A933MH74"/>
<evidence type="ECO:0000256" key="7">
    <source>
        <dbReference type="ARBA" id="ARBA00053401"/>
    </source>
</evidence>
<comment type="subunit">
    <text evidence="3 10">Homodimer.</text>
</comment>
<name>A0A933MH74_UNCT6</name>
<dbReference type="Pfam" id="PF01025">
    <property type="entry name" value="GrpE"/>
    <property type="match status" value="1"/>
</dbReference>
<evidence type="ECO:0000256" key="11">
    <source>
        <dbReference type="RuleBase" id="RU000639"/>
    </source>
</evidence>
<accession>A0A933MH74</accession>
<dbReference type="GO" id="GO:0005737">
    <property type="term" value="C:cytoplasm"/>
    <property type="evidence" value="ECO:0007669"/>
    <property type="project" value="UniProtKB-SubCell"/>
</dbReference>
<dbReference type="EMBL" id="JACQXR010000008">
    <property type="protein sequence ID" value="MBI4725747.1"/>
    <property type="molecule type" value="Genomic_DNA"/>
</dbReference>
<protein>
    <recommendedName>
        <fullName evidence="8 10">Protein GrpE</fullName>
    </recommendedName>
    <alternativeName>
        <fullName evidence="9 10">HSP-70 cofactor</fullName>
    </alternativeName>
</protein>
<evidence type="ECO:0000256" key="12">
    <source>
        <dbReference type="RuleBase" id="RU004478"/>
    </source>
</evidence>
<dbReference type="Gene3D" id="3.90.20.20">
    <property type="match status" value="1"/>
</dbReference>
<evidence type="ECO:0000256" key="5">
    <source>
        <dbReference type="ARBA" id="ARBA00023016"/>
    </source>
</evidence>
<dbReference type="InterPro" id="IPR013805">
    <property type="entry name" value="GrpE_CC"/>
</dbReference>
<comment type="caution">
    <text evidence="14">The sequence shown here is derived from an EMBL/GenBank/DDBJ whole genome shotgun (WGS) entry which is preliminary data.</text>
</comment>
<evidence type="ECO:0000256" key="10">
    <source>
        <dbReference type="HAMAP-Rule" id="MF_01151"/>
    </source>
</evidence>
<dbReference type="PANTHER" id="PTHR21237">
    <property type="entry name" value="GRPE PROTEIN"/>
    <property type="match status" value="1"/>
</dbReference>
<comment type="subcellular location">
    <subcellularLocation>
        <location evidence="1 10">Cytoplasm</location>
    </subcellularLocation>
</comment>
<evidence type="ECO:0000313" key="14">
    <source>
        <dbReference type="EMBL" id="MBI4725747.1"/>
    </source>
</evidence>
<dbReference type="FunFam" id="2.30.22.10:FF:000001">
    <property type="entry name" value="Protein GrpE"/>
    <property type="match status" value="1"/>
</dbReference>
<organism evidence="14 15">
    <name type="scientific">candidate division TA06 bacterium</name>
    <dbReference type="NCBI Taxonomy" id="2250710"/>
    <lineage>
        <taxon>Bacteria</taxon>
        <taxon>Bacteria division TA06</taxon>
    </lineage>
</organism>
<dbReference type="PRINTS" id="PR00773">
    <property type="entry name" value="GRPEPROTEIN"/>
</dbReference>
<comment type="function">
    <text evidence="7 10 11">Participates actively in the response to hyperosmotic and heat shock by preventing the aggregation of stress-denatured proteins, in association with DnaK and GrpE. It is the nucleotide exchange factor for DnaK and may function as a thermosensor. Unfolded proteins bind initially to DnaJ; upon interaction with the DnaJ-bound protein, DnaK hydrolyzes its bound ATP, resulting in the formation of a stable complex. GrpE releases ADP from DnaK; ATP binding to DnaK triggers the release of the substrate protein, thus completing the reaction cycle. Several rounds of ATP-dependent interactions between DnaJ, DnaK and GrpE are required for fully efficient folding.</text>
</comment>
<dbReference type="Proteomes" id="UP000736328">
    <property type="component" value="Unassembled WGS sequence"/>
</dbReference>
<comment type="similarity">
    <text evidence="2 10 12">Belongs to the GrpE family.</text>
</comment>
<evidence type="ECO:0000256" key="8">
    <source>
        <dbReference type="ARBA" id="ARBA00072274"/>
    </source>
</evidence>
<evidence type="ECO:0000256" key="9">
    <source>
        <dbReference type="ARBA" id="ARBA00076414"/>
    </source>
</evidence>
<keyword evidence="6 10" id="KW-0143">Chaperone</keyword>
<dbReference type="Gene3D" id="2.30.22.10">
    <property type="entry name" value="Head domain of nucleotide exchange factor GrpE"/>
    <property type="match status" value="1"/>
</dbReference>
<evidence type="ECO:0000256" key="6">
    <source>
        <dbReference type="ARBA" id="ARBA00023186"/>
    </source>
</evidence>
<evidence type="ECO:0000256" key="3">
    <source>
        <dbReference type="ARBA" id="ARBA00011738"/>
    </source>
</evidence>
<dbReference type="GO" id="GO:0051087">
    <property type="term" value="F:protein-folding chaperone binding"/>
    <property type="evidence" value="ECO:0007669"/>
    <property type="project" value="InterPro"/>
</dbReference>
<evidence type="ECO:0000256" key="4">
    <source>
        <dbReference type="ARBA" id="ARBA00022490"/>
    </source>
</evidence>
<evidence type="ECO:0000256" key="13">
    <source>
        <dbReference type="SAM" id="MobiDB-lite"/>
    </source>
</evidence>
<dbReference type="PROSITE" id="PS01071">
    <property type="entry name" value="GRPE"/>
    <property type="match status" value="1"/>
</dbReference>
<feature type="region of interest" description="Disordered" evidence="13">
    <location>
        <begin position="174"/>
        <end position="194"/>
    </location>
</feature>
<dbReference type="GO" id="GO:0051082">
    <property type="term" value="F:unfolded protein binding"/>
    <property type="evidence" value="ECO:0007669"/>
    <property type="project" value="TreeGrafter"/>
</dbReference>
<keyword evidence="4 10" id="KW-0963">Cytoplasm</keyword>
<dbReference type="GO" id="GO:0000774">
    <property type="term" value="F:adenyl-nucleotide exchange factor activity"/>
    <property type="evidence" value="ECO:0007669"/>
    <property type="project" value="InterPro"/>
</dbReference>
<gene>
    <name evidence="10" type="primary">grpE</name>
    <name evidence="14" type="ORF">HY768_00730</name>
</gene>
<dbReference type="CDD" id="cd00446">
    <property type="entry name" value="GrpE"/>
    <property type="match status" value="1"/>
</dbReference>
<dbReference type="GO" id="GO:0042803">
    <property type="term" value="F:protein homodimerization activity"/>
    <property type="evidence" value="ECO:0007669"/>
    <property type="project" value="InterPro"/>
</dbReference>
<keyword evidence="5 10" id="KW-0346">Stress response</keyword>
<dbReference type="HAMAP" id="MF_01151">
    <property type="entry name" value="GrpE"/>
    <property type="match status" value="1"/>
</dbReference>
<dbReference type="InterPro" id="IPR000740">
    <property type="entry name" value="GrpE"/>
</dbReference>